<evidence type="ECO:0000256" key="4">
    <source>
        <dbReference type="ARBA" id="ARBA00022461"/>
    </source>
</evidence>
<evidence type="ECO:0000256" key="12">
    <source>
        <dbReference type="RuleBase" id="RU000679"/>
    </source>
</evidence>
<keyword evidence="4 12" id="KW-0894">Sodium channel</keyword>
<keyword evidence="6 13" id="KW-1133">Transmembrane helix</keyword>
<evidence type="ECO:0008006" key="16">
    <source>
        <dbReference type="Google" id="ProtNLM"/>
    </source>
</evidence>
<reference evidence="14" key="1">
    <citation type="submission" date="2022-01" db="EMBL/GenBank/DDBJ databases">
        <authorList>
            <person name="King R."/>
        </authorList>
    </citation>
    <scope>NUCLEOTIDE SEQUENCE</scope>
</reference>
<evidence type="ECO:0000256" key="5">
    <source>
        <dbReference type="ARBA" id="ARBA00022692"/>
    </source>
</evidence>
<dbReference type="Pfam" id="PF00858">
    <property type="entry name" value="ASC"/>
    <property type="match status" value="1"/>
</dbReference>
<name>A0A9P0CG29_9CUCU</name>
<proteinExistence type="inferred from homology"/>
<dbReference type="Gene3D" id="2.60.470.10">
    <property type="entry name" value="Acid-sensing ion channels like domains"/>
    <property type="match status" value="1"/>
</dbReference>
<feature type="transmembrane region" description="Helical" evidence="13">
    <location>
        <begin position="45"/>
        <end position="66"/>
    </location>
</feature>
<dbReference type="GO" id="GO:0015280">
    <property type="term" value="F:ligand-gated sodium channel activity"/>
    <property type="evidence" value="ECO:0007669"/>
    <property type="project" value="TreeGrafter"/>
</dbReference>
<evidence type="ECO:0000256" key="11">
    <source>
        <dbReference type="ARBA" id="ARBA00023303"/>
    </source>
</evidence>
<dbReference type="OrthoDB" id="6436100at2759"/>
<dbReference type="AlphaFoldDB" id="A0A9P0CG29"/>
<evidence type="ECO:0000256" key="1">
    <source>
        <dbReference type="ARBA" id="ARBA00004141"/>
    </source>
</evidence>
<protein>
    <recommendedName>
        <fullName evidence="16">Sodium channel protein Nach</fullName>
    </recommendedName>
</protein>
<evidence type="ECO:0000256" key="7">
    <source>
        <dbReference type="ARBA" id="ARBA00023053"/>
    </source>
</evidence>
<evidence type="ECO:0000313" key="14">
    <source>
        <dbReference type="EMBL" id="CAH1099433.1"/>
    </source>
</evidence>
<evidence type="ECO:0000256" key="3">
    <source>
        <dbReference type="ARBA" id="ARBA00022448"/>
    </source>
</evidence>
<keyword evidence="9 13" id="KW-0472">Membrane</keyword>
<dbReference type="GO" id="GO:0005886">
    <property type="term" value="C:plasma membrane"/>
    <property type="evidence" value="ECO:0007669"/>
    <property type="project" value="TreeGrafter"/>
</dbReference>
<accession>A0A9P0CG29</accession>
<comment type="similarity">
    <text evidence="2 12">Belongs to the amiloride-sensitive sodium channel (TC 1.A.6) family.</text>
</comment>
<keyword evidence="3 12" id="KW-0813">Transport</keyword>
<keyword evidence="7" id="KW-0915">Sodium</keyword>
<gene>
    <name evidence="14" type="ORF">PSYICH_LOCUS1391</name>
</gene>
<dbReference type="InterPro" id="IPR001873">
    <property type="entry name" value="ENaC"/>
</dbReference>
<evidence type="ECO:0000313" key="15">
    <source>
        <dbReference type="Proteomes" id="UP001153636"/>
    </source>
</evidence>
<dbReference type="EMBL" id="OV651813">
    <property type="protein sequence ID" value="CAH1099433.1"/>
    <property type="molecule type" value="Genomic_DNA"/>
</dbReference>
<evidence type="ECO:0000256" key="2">
    <source>
        <dbReference type="ARBA" id="ARBA00007193"/>
    </source>
</evidence>
<organism evidence="14 15">
    <name type="scientific">Psylliodes chrysocephalus</name>
    <dbReference type="NCBI Taxonomy" id="3402493"/>
    <lineage>
        <taxon>Eukaryota</taxon>
        <taxon>Metazoa</taxon>
        <taxon>Ecdysozoa</taxon>
        <taxon>Arthropoda</taxon>
        <taxon>Hexapoda</taxon>
        <taxon>Insecta</taxon>
        <taxon>Pterygota</taxon>
        <taxon>Neoptera</taxon>
        <taxon>Endopterygota</taxon>
        <taxon>Coleoptera</taxon>
        <taxon>Polyphaga</taxon>
        <taxon>Cucujiformia</taxon>
        <taxon>Chrysomeloidea</taxon>
        <taxon>Chrysomelidae</taxon>
        <taxon>Galerucinae</taxon>
        <taxon>Alticini</taxon>
        <taxon>Psylliodes</taxon>
    </lineage>
</organism>
<dbReference type="Proteomes" id="UP001153636">
    <property type="component" value="Chromosome 1"/>
</dbReference>
<feature type="transmembrane region" description="Helical" evidence="13">
    <location>
        <begin position="473"/>
        <end position="494"/>
    </location>
</feature>
<keyword evidence="15" id="KW-1185">Reference proteome</keyword>
<keyword evidence="10 12" id="KW-0739">Sodium transport</keyword>
<evidence type="ECO:0000256" key="8">
    <source>
        <dbReference type="ARBA" id="ARBA00023065"/>
    </source>
</evidence>
<sequence length="504" mass="58215">MNIISQNSNKNEKSSYYKKTFEEFISNSSLAGFVHLGAKHRLERYVWYLVHMFSLGGTLYLMIYTWNNFMKNPTVTTVEAIGSKNIERPMPGISICSLNKISRKKAEKYAQHLSTISGVPRDDIMKNISLLGYLYEYNIPPNPEQIIHFQNFLEKYDSTPNGYYNTTERLYQLQPTCEELLTECKWQGRFKNCSDLFVTELTMDGYCCVFNYVSQRSTVKISPVVIENNYKPIEFGTRSILKFTIQSNSSDTFFTTLATEAPVKILISLATDFPDTVSGGLTEKILDKGTEKILRIASVKTITTAEVKKYPITKRKCLFRDEVHTIFGSYSYSNCIMECKISSIVALCQCIPYNFVTVYENENNQYFQCTLADLTCLNSYSNKWMTLFPTDYEGNELEREKLDSIHCSHCVPSCSDDRYDVGNDDSNIFINGTRANFSVVHVTYDKYIGVFNKQDVFFYWYDMISMFGGLCSITMGLSFISVFEIIYYFTWVIIKKRCKMVLRK</sequence>
<evidence type="ECO:0000256" key="13">
    <source>
        <dbReference type="SAM" id="Phobius"/>
    </source>
</evidence>
<evidence type="ECO:0000256" key="9">
    <source>
        <dbReference type="ARBA" id="ARBA00023136"/>
    </source>
</evidence>
<dbReference type="PANTHER" id="PTHR11690:SF253">
    <property type="entry name" value="PICKPOCKET 18-RELATED"/>
    <property type="match status" value="1"/>
</dbReference>
<comment type="subcellular location">
    <subcellularLocation>
        <location evidence="1">Membrane</location>
        <topology evidence="1">Multi-pass membrane protein</topology>
    </subcellularLocation>
</comment>
<keyword evidence="8 12" id="KW-0406">Ion transport</keyword>
<dbReference type="PANTHER" id="PTHR11690">
    <property type="entry name" value="AMILORIDE-SENSITIVE SODIUM CHANNEL-RELATED"/>
    <property type="match status" value="1"/>
</dbReference>
<evidence type="ECO:0000256" key="10">
    <source>
        <dbReference type="ARBA" id="ARBA00023201"/>
    </source>
</evidence>
<keyword evidence="11 12" id="KW-0407">Ion channel</keyword>
<evidence type="ECO:0000256" key="6">
    <source>
        <dbReference type="ARBA" id="ARBA00022989"/>
    </source>
</evidence>
<keyword evidence="5 12" id="KW-0812">Transmembrane</keyword>